<evidence type="ECO:0000256" key="8">
    <source>
        <dbReference type="ARBA" id="ARBA00049527"/>
    </source>
</evidence>
<dbReference type="AlphaFoldDB" id="A0AAE1UIC0"/>
<dbReference type="InterPro" id="IPR029058">
    <property type="entry name" value="AB_hydrolase_fold"/>
</dbReference>
<dbReference type="Gene3D" id="3.40.50.1820">
    <property type="entry name" value="alpha/beta hydrolase"/>
    <property type="match status" value="1"/>
</dbReference>
<dbReference type="Pfam" id="PF10230">
    <property type="entry name" value="LIDHydrolase"/>
    <property type="match status" value="2"/>
</dbReference>
<dbReference type="PANTHER" id="PTHR13390:SF0">
    <property type="entry name" value="LIPID DROPLET-ASSOCIATED HYDROLASE"/>
    <property type="match status" value="1"/>
</dbReference>
<dbReference type="InterPro" id="IPR019363">
    <property type="entry name" value="LDAH"/>
</dbReference>
<name>A0AAE1UIC0_9EUCA</name>
<evidence type="ECO:0000256" key="4">
    <source>
        <dbReference type="ARBA" id="ARBA00022677"/>
    </source>
</evidence>
<organism evidence="9 10">
    <name type="scientific">Petrolisthes manimaculis</name>
    <dbReference type="NCBI Taxonomy" id="1843537"/>
    <lineage>
        <taxon>Eukaryota</taxon>
        <taxon>Metazoa</taxon>
        <taxon>Ecdysozoa</taxon>
        <taxon>Arthropoda</taxon>
        <taxon>Crustacea</taxon>
        <taxon>Multicrustacea</taxon>
        <taxon>Malacostraca</taxon>
        <taxon>Eumalacostraca</taxon>
        <taxon>Eucarida</taxon>
        <taxon>Decapoda</taxon>
        <taxon>Pleocyemata</taxon>
        <taxon>Anomura</taxon>
        <taxon>Galatheoidea</taxon>
        <taxon>Porcellanidae</taxon>
        <taxon>Petrolisthes</taxon>
    </lineage>
</organism>
<accession>A0AAE1UIC0</accession>
<evidence type="ECO:0000256" key="7">
    <source>
        <dbReference type="ARBA" id="ARBA00039150"/>
    </source>
</evidence>
<dbReference type="SUPFAM" id="SSF53474">
    <property type="entry name" value="alpha/beta-Hydrolases"/>
    <property type="match status" value="1"/>
</dbReference>
<dbReference type="GO" id="GO:0004771">
    <property type="term" value="F:sterol ester esterase activity"/>
    <property type="evidence" value="ECO:0007669"/>
    <property type="project" value="UniProtKB-EC"/>
</dbReference>
<evidence type="ECO:0000256" key="5">
    <source>
        <dbReference type="ARBA" id="ARBA00022801"/>
    </source>
</evidence>
<keyword evidence="4" id="KW-0551">Lipid droplet</keyword>
<protein>
    <recommendedName>
        <fullName evidence="3">Lipid droplet-associated hydrolase</fullName>
        <ecNumber evidence="7">3.1.1.13</ecNumber>
    </recommendedName>
    <alternativeName>
        <fullName evidence="6">Lipid droplet-associated serine hydrolase</fullName>
    </alternativeName>
</protein>
<evidence type="ECO:0000256" key="6">
    <source>
        <dbReference type="ARBA" id="ARBA00031924"/>
    </source>
</evidence>
<evidence type="ECO:0000256" key="3">
    <source>
        <dbReference type="ARBA" id="ARBA00019242"/>
    </source>
</evidence>
<proteinExistence type="inferred from homology"/>
<dbReference type="PANTHER" id="PTHR13390">
    <property type="entry name" value="LIPASE"/>
    <property type="match status" value="1"/>
</dbReference>
<dbReference type="EC" id="3.1.1.13" evidence="7"/>
<keyword evidence="5" id="KW-0378">Hydrolase</keyword>
<evidence type="ECO:0000313" key="10">
    <source>
        <dbReference type="Proteomes" id="UP001292094"/>
    </source>
</evidence>
<gene>
    <name evidence="9" type="ORF">Pmani_007786</name>
</gene>
<comment type="similarity">
    <text evidence="2">Belongs to the AB hydrolase superfamily. LDAH family.</text>
</comment>
<reference evidence="9" key="1">
    <citation type="submission" date="2023-11" db="EMBL/GenBank/DDBJ databases">
        <title>Genome assemblies of two species of porcelain crab, Petrolisthes cinctipes and Petrolisthes manimaculis (Anomura: Porcellanidae).</title>
        <authorList>
            <person name="Angst P."/>
        </authorList>
    </citation>
    <scope>NUCLEOTIDE SEQUENCE</scope>
    <source>
        <strain evidence="9">PB745_02</strain>
        <tissue evidence="9">Gill</tissue>
    </source>
</reference>
<dbReference type="EMBL" id="JAWZYT010000594">
    <property type="protein sequence ID" value="KAK4321396.1"/>
    <property type="molecule type" value="Genomic_DNA"/>
</dbReference>
<comment type="subcellular location">
    <subcellularLocation>
        <location evidence="1">Lipid droplet</location>
    </subcellularLocation>
</comment>
<comment type="caution">
    <text evidence="9">The sequence shown here is derived from an EMBL/GenBank/DDBJ whole genome shotgun (WGS) entry which is preliminary data.</text>
</comment>
<comment type="catalytic activity">
    <reaction evidence="8">
        <text>a cholesterol ester + H2O = cholesterol + a fatty acid + H(+)</text>
        <dbReference type="Rhea" id="RHEA:36403"/>
        <dbReference type="ChEBI" id="CHEBI:15377"/>
        <dbReference type="ChEBI" id="CHEBI:15378"/>
        <dbReference type="ChEBI" id="CHEBI:16113"/>
        <dbReference type="ChEBI" id="CHEBI:17002"/>
        <dbReference type="ChEBI" id="CHEBI:28868"/>
        <dbReference type="EC" id="3.1.1.13"/>
    </reaction>
    <physiologicalReaction direction="left-to-right" evidence="8">
        <dbReference type="Rhea" id="RHEA:36404"/>
    </physiologicalReaction>
</comment>
<dbReference type="GO" id="GO:0005811">
    <property type="term" value="C:lipid droplet"/>
    <property type="evidence" value="ECO:0007669"/>
    <property type="project" value="UniProtKB-SubCell"/>
</dbReference>
<evidence type="ECO:0000313" key="9">
    <source>
        <dbReference type="EMBL" id="KAK4321396.1"/>
    </source>
</evidence>
<dbReference type="Proteomes" id="UP001292094">
    <property type="component" value="Unassembled WGS sequence"/>
</dbReference>
<evidence type="ECO:0000256" key="2">
    <source>
        <dbReference type="ARBA" id="ARBA00008300"/>
    </source>
</evidence>
<evidence type="ECO:0000256" key="1">
    <source>
        <dbReference type="ARBA" id="ARBA00004502"/>
    </source>
</evidence>
<keyword evidence="10" id="KW-1185">Reference proteome</keyword>
<dbReference type="GO" id="GO:0019915">
    <property type="term" value="P:lipid storage"/>
    <property type="evidence" value="ECO:0007669"/>
    <property type="project" value="InterPro"/>
</dbReference>
<sequence length="253" mass="28440">MNSCYLLSGCRFLSNLTRMTSSVTRHSISVRGCPTEVLTLGQTLSENPSNLILIIPGNPGVASYYTNFMETIYDGMGKTHSVWVVSHAGHCRFPHLSLLPGETYSLKQQMDHKIAFLEDYLPQGANITLVGHSIERLKEVVLSWYFGPEVSECSVRATKELLHPQLVNNVLFMAYTELMEVNEADVDTINKHKDRITLYYGATDGWVPTTYRDELKQKVEGVSAHLCEKGYKHAFVLCHSQQVGELLVQLIKS</sequence>